<proteinExistence type="inferred from homology"/>
<evidence type="ECO:0000259" key="6">
    <source>
        <dbReference type="Pfam" id="PF19320"/>
    </source>
</evidence>
<dbReference type="InterPro" id="IPR029044">
    <property type="entry name" value="Nucleotide-diphossugar_trans"/>
</dbReference>
<dbReference type="PANTHER" id="PTHR43179">
    <property type="entry name" value="RHAMNOSYLTRANSFERASE WBBL"/>
    <property type="match status" value="1"/>
</dbReference>
<dbReference type="RefSeq" id="WP_147894251.1">
    <property type="nucleotide sequence ID" value="NZ_BAAANR010000001.1"/>
</dbReference>
<dbReference type="Pfam" id="PF19320">
    <property type="entry name" value="GlfT2_domain3"/>
    <property type="match status" value="1"/>
</dbReference>
<feature type="domain" description="Galactofuranosyltransferase-2 C-terminal" evidence="6">
    <location>
        <begin position="444"/>
        <end position="633"/>
    </location>
</feature>
<dbReference type="Pfam" id="PF17994">
    <property type="entry name" value="Glft2_N"/>
    <property type="match status" value="1"/>
</dbReference>
<dbReference type="Gene3D" id="3.90.550.60">
    <property type="match status" value="1"/>
</dbReference>
<dbReference type="Pfam" id="PF13641">
    <property type="entry name" value="Glyco_tranf_2_3"/>
    <property type="match status" value="1"/>
</dbReference>
<dbReference type="SUPFAM" id="SSF53448">
    <property type="entry name" value="Nucleotide-diphospho-sugar transferases"/>
    <property type="match status" value="1"/>
</dbReference>
<evidence type="ECO:0000256" key="1">
    <source>
        <dbReference type="ARBA" id="ARBA00004776"/>
    </source>
</evidence>
<evidence type="ECO:0000256" key="4">
    <source>
        <dbReference type="ARBA" id="ARBA00022679"/>
    </source>
</evidence>
<dbReference type="Proteomes" id="UP000321034">
    <property type="component" value="Unassembled WGS sequence"/>
</dbReference>
<dbReference type="OrthoDB" id="3225550at2"/>
<dbReference type="EMBL" id="VRSV01000001">
    <property type="protein sequence ID" value="TXK13606.1"/>
    <property type="molecule type" value="Genomic_DNA"/>
</dbReference>
<evidence type="ECO:0000256" key="2">
    <source>
        <dbReference type="ARBA" id="ARBA00006739"/>
    </source>
</evidence>
<name>A0A5C8I4I8_9MICO</name>
<comment type="pathway">
    <text evidence="1">Cell wall biogenesis; cell wall polysaccharide biosynthesis.</text>
</comment>
<keyword evidence="4 7" id="KW-0808">Transferase</keyword>
<protein>
    <submittedName>
        <fullName evidence="7">Glycosyltransferase family 2 protein</fullName>
    </submittedName>
</protein>
<accession>A0A5C8I4I8</accession>
<evidence type="ECO:0000259" key="5">
    <source>
        <dbReference type="Pfam" id="PF17994"/>
    </source>
</evidence>
<organism evidence="7 8">
    <name type="scientific">Microbacterium hatanonis</name>
    <dbReference type="NCBI Taxonomy" id="404366"/>
    <lineage>
        <taxon>Bacteria</taxon>
        <taxon>Bacillati</taxon>
        <taxon>Actinomycetota</taxon>
        <taxon>Actinomycetes</taxon>
        <taxon>Micrococcales</taxon>
        <taxon>Microbacteriaceae</taxon>
        <taxon>Microbacterium</taxon>
    </lineage>
</organism>
<dbReference type="AlphaFoldDB" id="A0A5C8I4I8"/>
<reference evidence="7 8" key="1">
    <citation type="submission" date="2019-08" db="EMBL/GenBank/DDBJ databases">
        <authorList>
            <person name="Dong K."/>
        </authorList>
    </citation>
    <scope>NUCLEOTIDE SEQUENCE [LARGE SCALE GENOMIC DNA]</scope>
    <source>
        <strain evidence="7 8">JCM14558</strain>
    </source>
</reference>
<gene>
    <name evidence="7" type="ORF">FVP77_09560</name>
</gene>
<dbReference type="PANTHER" id="PTHR43179:SF12">
    <property type="entry name" value="GALACTOFURANOSYLTRANSFERASE GLFT2"/>
    <property type="match status" value="1"/>
</dbReference>
<sequence>MTEGTSMNTTDDFVTVNRIVFPTEGVAEVSALYVDTGAGDGSQPGADYEINGRRSITVYAHRRISLSTYFNAFPASYWQRWTSVRSVRLVVTLRGQGLLSVYKSSARGRASAVASQQFDDETVAFDLPVLSFVDGGNYWFDIACAQSEATLESAEWQVAAPEAKAPGTVSVGITTYNRPSYCLNQLLTIGADTDIAGVLDTVYVIDQGTDLVEDQPRFREAAEQLGEHLTVLRQANLGGSGGFSRAMLETLTEGRSDYVLLLDDDAISEPEAIMRAVRFADFATVPTIVGGGMLHLDERSVLYTQGEVWDTRKSWMSASGESEYDHDFAEDTLRETPELHRRLAADFNGWWMCLIPTHILRDIGLSLPVFLKFDDIEYSLRAAQSGYPTVCLPGVAVWHMAWHDKDPTRTWEEYFIHRNRVITGLLRSPVPRGGYLPLHSFLGDVKLLFMLQYSTVRLRHQALRDAFAGPEALPGWLATKQGDARRLRADFVDATVVEDFSTLPPVRRSSRVMLGAVRRPTNPVAAVVLALRVAVRQLFIRESEGSHRNPERVIAAPDITWWRFADIDSALVTSPDGVGVAWYQRDRSAMRRFLFDSVRLNMRLARRWARLAEAYGREAPKITSPEQWRSIFAGDVTTTKK</sequence>
<dbReference type="GO" id="GO:0016757">
    <property type="term" value="F:glycosyltransferase activity"/>
    <property type="evidence" value="ECO:0007669"/>
    <property type="project" value="UniProtKB-KW"/>
</dbReference>
<evidence type="ECO:0000313" key="7">
    <source>
        <dbReference type="EMBL" id="TXK13606.1"/>
    </source>
</evidence>
<dbReference type="InterPro" id="IPR045699">
    <property type="entry name" value="GlfT2_C"/>
</dbReference>
<comment type="caution">
    <text evidence="7">The sequence shown here is derived from an EMBL/GenBank/DDBJ whole genome shotgun (WGS) entry which is preliminary data.</text>
</comment>
<keyword evidence="3" id="KW-0328">Glycosyltransferase</keyword>
<evidence type="ECO:0000313" key="8">
    <source>
        <dbReference type="Proteomes" id="UP000321034"/>
    </source>
</evidence>
<comment type="similarity">
    <text evidence="2">Belongs to the glycosyltransferase 2 family.</text>
</comment>
<keyword evidence="8" id="KW-1185">Reference proteome</keyword>
<dbReference type="InterPro" id="IPR040492">
    <property type="entry name" value="GlfT2_N"/>
</dbReference>
<feature type="domain" description="Galactofuranosyltransferase GlfT2 N-terminal" evidence="5">
    <location>
        <begin position="17"/>
        <end position="157"/>
    </location>
</feature>
<evidence type="ECO:0000256" key="3">
    <source>
        <dbReference type="ARBA" id="ARBA00022676"/>
    </source>
</evidence>